<keyword evidence="3" id="KW-1185">Reference proteome</keyword>
<reference evidence="3" key="1">
    <citation type="journal article" date="2014" name="Proc. Natl. Acad. Sci. U.S.A.">
        <title>Extensive sampling of basidiomycete genomes demonstrates inadequacy of the white-rot/brown-rot paradigm for wood decay fungi.</title>
        <authorList>
            <person name="Riley R."/>
            <person name="Salamov A.A."/>
            <person name="Brown D.W."/>
            <person name="Nagy L.G."/>
            <person name="Floudas D."/>
            <person name="Held B.W."/>
            <person name="Levasseur A."/>
            <person name="Lombard V."/>
            <person name="Morin E."/>
            <person name="Otillar R."/>
            <person name="Lindquist E.A."/>
            <person name="Sun H."/>
            <person name="LaButti K.M."/>
            <person name="Schmutz J."/>
            <person name="Jabbour D."/>
            <person name="Luo H."/>
            <person name="Baker S.E."/>
            <person name="Pisabarro A.G."/>
            <person name="Walton J.D."/>
            <person name="Blanchette R.A."/>
            <person name="Henrissat B."/>
            <person name="Martin F."/>
            <person name="Cullen D."/>
            <person name="Hibbett D.S."/>
            <person name="Grigoriev I.V."/>
        </authorList>
    </citation>
    <scope>NUCLEOTIDE SEQUENCE [LARGE SCALE GENOMIC DNA]</scope>
    <source>
        <strain evidence="3">MUCL 33604</strain>
    </source>
</reference>
<feature type="compositionally biased region" description="Low complexity" evidence="1">
    <location>
        <begin position="598"/>
        <end position="607"/>
    </location>
</feature>
<dbReference type="AlphaFoldDB" id="A0A067PM16"/>
<feature type="compositionally biased region" description="Low complexity" evidence="1">
    <location>
        <begin position="28"/>
        <end position="43"/>
    </location>
</feature>
<feature type="region of interest" description="Disordered" evidence="1">
    <location>
        <begin position="28"/>
        <end position="58"/>
    </location>
</feature>
<evidence type="ECO:0000256" key="1">
    <source>
        <dbReference type="SAM" id="MobiDB-lite"/>
    </source>
</evidence>
<dbReference type="InParanoid" id="A0A067PM16"/>
<organism evidence="2 3">
    <name type="scientific">Jaapia argillacea MUCL 33604</name>
    <dbReference type="NCBI Taxonomy" id="933084"/>
    <lineage>
        <taxon>Eukaryota</taxon>
        <taxon>Fungi</taxon>
        <taxon>Dikarya</taxon>
        <taxon>Basidiomycota</taxon>
        <taxon>Agaricomycotina</taxon>
        <taxon>Agaricomycetes</taxon>
        <taxon>Agaricomycetidae</taxon>
        <taxon>Jaapiales</taxon>
        <taxon>Jaapiaceae</taxon>
        <taxon>Jaapia</taxon>
    </lineage>
</organism>
<feature type="region of interest" description="Disordered" evidence="1">
    <location>
        <begin position="309"/>
        <end position="329"/>
    </location>
</feature>
<dbReference type="EMBL" id="KL197727">
    <property type="protein sequence ID" value="KDQ54890.1"/>
    <property type="molecule type" value="Genomic_DNA"/>
</dbReference>
<evidence type="ECO:0000313" key="2">
    <source>
        <dbReference type="EMBL" id="KDQ54890.1"/>
    </source>
</evidence>
<accession>A0A067PM16</accession>
<protein>
    <submittedName>
        <fullName evidence="2">Uncharacterized protein</fullName>
    </submittedName>
</protein>
<feature type="region of interest" description="Disordered" evidence="1">
    <location>
        <begin position="580"/>
        <end position="635"/>
    </location>
</feature>
<feature type="compositionally biased region" description="Acidic residues" evidence="1">
    <location>
        <begin position="404"/>
        <end position="416"/>
    </location>
</feature>
<proteinExistence type="predicted"/>
<feature type="compositionally biased region" description="Polar residues" evidence="1">
    <location>
        <begin position="182"/>
        <end position="195"/>
    </location>
</feature>
<feature type="region of interest" description="Disordered" evidence="1">
    <location>
        <begin position="445"/>
        <end position="515"/>
    </location>
</feature>
<feature type="region of interest" description="Disordered" evidence="1">
    <location>
        <begin position="151"/>
        <end position="242"/>
    </location>
</feature>
<evidence type="ECO:0000313" key="3">
    <source>
        <dbReference type="Proteomes" id="UP000027265"/>
    </source>
</evidence>
<name>A0A067PM16_9AGAM</name>
<dbReference type="HOGENOM" id="CLU_427063_0_0_1"/>
<dbReference type="OrthoDB" id="2649166at2759"/>
<sequence>MGRPLFGTDSSASIHADSCLCLTCQPSLTTSRQTSPSPPQSRTLPDDFNLPTAATSQSAAPSLFAPPLISNLDRASALASPTEPTLSTYEQRFAQTRQSLRLASSALEAAFERISELRVALRGLSTRMPITNALLDRVPAMGPQHSGILLAGGVTSNSPRADDGDHVNNGEILPRGVDSREAQSPPQDSELSRSTMGGLPSPPRGMLSHLGPNEDVPSSVPITHVNPQRPLTRPETVPSRGSLLQHIRQRGNPDGLPDDPTTSIGRRVMIRAGGEATRSRTETAQHFARRTAQLAEDLERVMDRLMTHRIPSSPRAPTPDPNPTPVAQDSNDIASAVLSNLTGTLTDTIRPLSGIATRSASTGAHSEEREAQEIRRALLGGRIGHDLASLVPESRLWPPSSNSEDYDAVENPDADPTEQRSYRIRRRLNADGDEHVHNINVDEWMDPNSPMLPPRVSRDRHQGARSAVPPRRRVREGGASGSEHARTADSSETTTVVQYGDRTVMGTNPTSSYSRRRRGWARLDADGNEISTDEEDRVERDRTQIRIRMTTSQSVDQSIINMENGTRQTMIESLIPTTRTSISHATDEPRNARVRLNAPARRYYPLPARRPRSTLPSPPSQSPTPARRDGMVGDSTSPIEVCAAQAAQEHLVQSFGSTLPYRINPLPQPVEDMTSPAQRPSNTLVVHLRVGADFAGR</sequence>
<dbReference type="Proteomes" id="UP000027265">
    <property type="component" value="Unassembled WGS sequence"/>
</dbReference>
<feature type="region of interest" description="Disordered" evidence="1">
    <location>
        <begin position="393"/>
        <end position="421"/>
    </location>
</feature>
<feature type="compositionally biased region" description="Pro residues" evidence="1">
    <location>
        <begin position="314"/>
        <end position="324"/>
    </location>
</feature>
<gene>
    <name evidence="2" type="ORF">JAAARDRAFT_71680</name>
</gene>